<protein>
    <submittedName>
        <fullName evidence="5">MSMB protein</fullName>
    </submittedName>
</protein>
<proteinExistence type="inferred from homology"/>
<reference evidence="5" key="1">
    <citation type="submission" date="2019-09" db="EMBL/GenBank/DDBJ databases">
        <title>Bird 10,000 Genomes (B10K) Project - Family phase.</title>
        <authorList>
            <person name="Zhang G."/>
        </authorList>
    </citation>
    <scope>NUCLEOTIDE SEQUENCE</scope>
    <source>
        <strain evidence="5">OUT-0061</strain>
        <tissue evidence="5">Blood</tissue>
    </source>
</reference>
<dbReference type="Gene3D" id="2.20.25.590">
    <property type="match status" value="1"/>
</dbReference>
<name>A0A851VAW1_9PASS</name>
<comment type="subcellular location">
    <subcellularLocation>
        <location evidence="1">Secreted</location>
    </subcellularLocation>
</comment>
<accession>A0A851VAW1</accession>
<dbReference type="AlphaFoldDB" id="A0A851VAW1"/>
<feature type="non-terminal residue" evidence="5">
    <location>
        <position position="76"/>
    </location>
</feature>
<gene>
    <name evidence="5" type="primary">Msmb_3</name>
    <name evidence="5" type="ORF">COPSEC_R05528</name>
</gene>
<dbReference type="InterPro" id="IPR008735">
    <property type="entry name" value="PSP94"/>
</dbReference>
<dbReference type="Pfam" id="PF05825">
    <property type="entry name" value="PSP94"/>
    <property type="match status" value="1"/>
</dbReference>
<evidence type="ECO:0000256" key="2">
    <source>
        <dbReference type="ARBA" id="ARBA00010352"/>
    </source>
</evidence>
<dbReference type="Proteomes" id="UP000659062">
    <property type="component" value="Unassembled WGS sequence"/>
</dbReference>
<keyword evidence="3" id="KW-0964">Secreted</keyword>
<feature type="non-terminal residue" evidence="5">
    <location>
        <position position="1"/>
    </location>
</feature>
<dbReference type="GO" id="GO:0005576">
    <property type="term" value="C:extracellular region"/>
    <property type="evidence" value="ECO:0007669"/>
    <property type="project" value="UniProtKB-SubCell"/>
</dbReference>
<dbReference type="PANTHER" id="PTHR10500">
    <property type="entry name" value="BETA-MICROSEMINOPROTEIN"/>
    <property type="match status" value="1"/>
</dbReference>
<evidence type="ECO:0000256" key="1">
    <source>
        <dbReference type="ARBA" id="ARBA00004613"/>
    </source>
</evidence>
<dbReference type="Gene3D" id="2.10.70.10">
    <property type="entry name" value="Complement Module, domain 1"/>
    <property type="match status" value="1"/>
</dbReference>
<comment type="caution">
    <text evidence="5">The sequence shown here is derived from an EMBL/GenBank/DDBJ whole genome shotgun (WGS) entry which is preliminary data.</text>
</comment>
<dbReference type="OrthoDB" id="9969981at2759"/>
<comment type="similarity">
    <text evidence="2">Belongs to the beta-microseminoprotein family.</text>
</comment>
<sequence>GCMMNGKLYPLGHIERTENCKTCDCKEDVMRCCSIVINLPDYDKGKCKVLFNRKHCHYDVVQKDDPSKMCPLAVRV</sequence>
<evidence type="ECO:0000256" key="3">
    <source>
        <dbReference type="ARBA" id="ARBA00022525"/>
    </source>
</evidence>
<keyword evidence="4" id="KW-1015">Disulfide bond</keyword>
<evidence type="ECO:0000313" key="5">
    <source>
        <dbReference type="EMBL" id="NXD36413.1"/>
    </source>
</evidence>
<organism evidence="5 6">
    <name type="scientific">Copsychus sechellarum</name>
    <dbReference type="NCBI Taxonomy" id="797021"/>
    <lineage>
        <taxon>Eukaryota</taxon>
        <taxon>Metazoa</taxon>
        <taxon>Chordata</taxon>
        <taxon>Craniata</taxon>
        <taxon>Vertebrata</taxon>
        <taxon>Euteleostomi</taxon>
        <taxon>Archelosauria</taxon>
        <taxon>Archosauria</taxon>
        <taxon>Dinosauria</taxon>
        <taxon>Saurischia</taxon>
        <taxon>Theropoda</taxon>
        <taxon>Coelurosauria</taxon>
        <taxon>Aves</taxon>
        <taxon>Neognathae</taxon>
        <taxon>Neoaves</taxon>
        <taxon>Telluraves</taxon>
        <taxon>Australaves</taxon>
        <taxon>Passeriformes</taxon>
        <taxon>Muscicapidae</taxon>
        <taxon>Copsychus</taxon>
    </lineage>
</organism>
<keyword evidence="6" id="KW-1185">Reference proteome</keyword>
<evidence type="ECO:0000313" key="6">
    <source>
        <dbReference type="Proteomes" id="UP000659062"/>
    </source>
</evidence>
<dbReference type="EMBL" id="WBNE01000042">
    <property type="protein sequence ID" value="NXD36413.1"/>
    <property type="molecule type" value="Genomic_DNA"/>
</dbReference>
<dbReference type="PANTHER" id="PTHR10500:SF0">
    <property type="entry name" value="SCO-SPONDIN-LIKE"/>
    <property type="match status" value="1"/>
</dbReference>
<evidence type="ECO:0000256" key="4">
    <source>
        <dbReference type="ARBA" id="ARBA00023157"/>
    </source>
</evidence>